<dbReference type="EMBL" id="JAODOP010000004">
    <property type="protein sequence ID" value="MEF3832773.1"/>
    <property type="molecule type" value="Genomic_DNA"/>
</dbReference>
<dbReference type="RefSeq" id="WP_303305143.1">
    <property type="nucleotide sequence ID" value="NZ_JAODOP010000004.1"/>
</dbReference>
<name>A0ABU7XPX4_9FLAO</name>
<gene>
    <name evidence="8" type="ORF">N1F79_06505</name>
</gene>
<keyword evidence="3" id="KW-0732">Signal</keyword>
<evidence type="ECO:0000256" key="2">
    <source>
        <dbReference type="ARBA" id="ARBA00006275"/>
    </source>
</evidence>
<dbReference type="InterPro" id="IPR033985">
    <property type="entry name" value="SusD-like_N"/>
</dbReference>
<keyword evidence="9" id="KW-1185">Reference proteome</keyword>
<proteinExistence type="inferred from homology"/>
<comment type="similarity">
    <text evidence="2">Belongs to the SusD family.</text>
</comment>
<reference evidence="8 9" key="1">
    <citation type="submission" date="2022-09" db="EMBL/GenBank/DDBJ databases">
        <title>Genome sequencing of Flavivirga sp. MEBiC05379.</title>
        <authorList>
            <person name="Oh H.-M."/>
            <person name="Kwon K.K."/>
            <person name="Park M.J."/>
            <person name="Yang S.-H."/>
        </authorList>
    </citation>
    <scope>NUCLEOTIDE SEQUENCE [LARGE SCALE GENOMIC DNA]</scope>
    <source>
        <strain evidence="8 9">MEBiC05379</strain>
    </source>
</reference>
<evidence type="ECO:0000256" key="3">
    <source>
        <dbReference type="ARBA" id="ARBA00022729"/>
    </source>
</evidence>
<comment type="caution">
    <text evidence="8">The sequence shown here is derived from an EMBL/GenBank/DDBJ whole genome shotgun (WGS) entry which is preliminary data.</text>
</comment>
<protein>
    <submittedName>
        <fullName evidence="8">RagB/SusD family nutrient uptake outer membrane protein</fullName>
    </submittedName>
</protein>
<dbReference type="InterPro" id="IPR011990">
    <property type="entry name" value="TPR-like_helical_dom_sf"/>
</dbReference>
<dbReference type="PROSITE" id="PS51257">
    <property type="entry name" value="PROKAR_LIPOPROTEIN"/>
    <property type="match status" value="1"/>
</dbReference>
<evidence type="ECO:0000256" key="1">
    <source>
        <dbReference type="ARBA" id="ARBA00004442"/>
    </source>
</evidence>
<dbReference type="SUPFAM" id="SSF48452">
    <property type="entry name" value="TPR-like"/>
    <property type="match status" value="1"/>
</dbReference>
<dbReference type="Proteomes" id="UP001337305">
    <property type="component" value="Unassembled WGS sequence"/>
</dbReference>
<evidence type="ECO:0000256" key="4">
    <source>
        <dbReference type="ARBA" id="ARBA00023136"/>
    </source>
</evidence>
<evidence type="ECO:0000313" key="9">
    <source>
        <dbReference type="Proteomes" id="UP001337305"/>
    </source>
</evidence>
<evidence type="ECO:0000313" key="8">
    <source>
        <dbReference type="EMBL" id="MEF3832773.1"/>
    </source>
</evidence>
<comment type="subcellular location">
    <subcellularLocation>
        <location evidence="1">Cell outer membrane</location>
    </subcellularLocation>
</comment>
<dbReference type="Gene3D" id="1.25.40.390">
    <property type="match status" value="1"/>
</dbReference>
<evidence type="ECO:0000256" key="5">
    <source>
        <dbReference type="ARBA" id="ARBA00023237"/>
    </source>
</evidence>
<evidence type="ECO:0000259" key="6">
    <source>
        <dbReference type="Pfam" id="PF07980"/>
    </source>
</evidence>
<accession>A0ABU7XPX4</accession>
<keyword evidence="4" id="KW-0472">Membrane</keyword>
<evidence type="ECO:0000259" key="7">
    <source>
        <dbReference type="Pfam" id="PF14322"/>
    </source>
</evidence>
<dbReference type="Pfam" id="PF07980">
    <property type="entry name" value="SusD_RagB"/>
    <property type="match status" value="1"/>
</dbReference>
<organism evidence="8 9">
    <name type="scientific">Flavivirga spongiicola</name>
    <dbReference type="NCBI Taxonomy" id="421621"/>
    <lineage>
        <taxon>Bacteria</taxon>
        <taxon>Pseudomonadati</taxon>
        <taxon>Bacteroidota</taxon>
        <taxon>Flavobacteriia</taxon>
        <taxon>Flavobacteriales</taxon>
        <taxon>Flavobacteriaceae</taxon>
        <taxon>Flavivirga</taxon>
    </lineage>
</organism>
<dbReference type="Pfam" id="PF14322">
    <property type="entry name" value="SusD-like_3"/>
    <property type="match status" value="1"/>
</dbReference>
<keyword evidence="5" id="KW-0998">Cell outer membrane</keyword>
<feature type="domain" description="SusD-like N-terminal" evidence="7">
    <location>
        <begin position="83"/>
        <end position="235"/>
    </location>
</feature>
<dbReference type="InterPro" id="IPR012944">
    <property type="entry name" value="SusD_RagB_dom"/>
</dbReference>
<dbReference type="CDD" id="cd08977">
    <property type="entry name" value="SusD"/>
    <property type="match status" value="1"/>
</dbReference>
<feature type="domain" description="RagB/SusD" evidence="6">
    <location>
        <begin position="349"/>
        <end position="473"/>
    </location>
</feature>
<sequence>MKNIHIKITSCICLVFALVSCDSQLDLAPTDVIVEREVFATAQNAEQALSDGYYKLFEASVGMTHLIPDFSLPYVGVPDIAFYSDFYGGNLIATNSQVETIWTEYYEAINVANVFIQQIPLFGQYDEATELQHIGEAKFLRAYSYWALLSFYGDKALIGNPEGLCVPLQLAPFNGAKLEPQDIKPRNTNDEVYTQIIKDLTEAIEDLSESHGDNVKTRVRATKTTAYALLSRVQLYKKDYQACADASAEVLANTNYKLELGSLRNLFPLNEDGTVSNFNDEVIFGFPVSSNGGNFQFGIHNLFYYNRGLYADSDFINTMDPADKRRTELLFDGNPLNTTTNVGEKTTFKYNNPDSRDDIIVLRLAEILLNRAEALAQLNDVNSESVSLLNQIRERSGITPVLESDFASKEELLTALYDERHIETAFEGRSRFDFMRTNRPLRNPVLTDEQKTFPIPQREIDISGGVLVQNPGYN</sequence>